<keyword evidence="3" id="KW-0560">Oxidoreductase</keyword>
<dbReference type="PRINTS" id="PR00080">
    <property type="entry name" value="SDRFAMILY"/>
</dbReference>
<name>A0ABS3E054_9BACI</name>
<reference evidence="5 6" key="1">
    <citation type="submission" date="2020-12" db="EMBL/GenBank/DDBJ databases">
        <title>Oil enriched cultivation method for isolating marine PHA-producing bacteria.</title>
        <authorList>
            <person name="Zheng W."/>
            <person name="Yu S."/>
            <person name="Huang Y."/>
        </authorList>
    </citation>
    <scope>NUCLEOTIDE SEQUENCE [LARGE SCALE GENOMIC DNA]</scope>
    <source>
        <strain evidence="5 6">SY-2-6</strain>
    </source>
</reference>
<evidence type="ECO:0000256" key="1">
    <source>
        <dbReference type="ARBA" id="ARBA00006484"/>
    </source>
</evidence>
<dbReference type="Gene3D" id="3.40.50.720">
    <property type="entry name" value="NAD(P)-binding Rossmann-like Domain"/>
    <property type="match status" value="1"/>
</dbReference>
<evidence type="ECO:0000313" key="6">
    <source>
        <dbReference type="Proteomes" id="UP000663970"/>
    </source>
</evidence>
<accession>A0ABS3E054</accession>
<dbReference type="PRINTS" id="PR00081">
    <property type="entry name" value="GDHRDH"/>
</dbReference>
<keyword evidence="2" id="KW-0521">NADP</keyword>
<evidence type="ECO:0000256" key="3">
    <source>
        <dbReference type="ARBA" id="ARBA00023002"/>
    </source>
</evidence>
<evidence type="ECO:0000256" key="2">
    <source>
        <dbReference type="ARBA" id="ARBA00022857"/>
    </source>
</evidence>
<comment type="caution">
    <text evidence="5">The sequence shown here is derived from an EMBL/GenBank/DDBJ whole genome shotgun (WGS) entry which is preliminary data.</text>
</comment>
<dbReference type="SUPFAM" id="SSF51735">
    <property type="entry name" value="NAD(P)-binding Rossmann-fold domains"/>
    <property type="match status" value="1"/>
</dbReference>
<evidence type="ECO:0000256" key="4">
    <source>
        <dbReference type="RuleBase" id="RU000363"/>
    </source>
</evidence>
<dbReference type="InterPro" id="IPR036291">
    <property type="entry name" value="NAD(P)-bd_dom_sf"/>
</dbReference>
<organism evidence="5 6">
    <name type="scientific">Halobacillus kuroshimensis</name>
    <dbReference type="NCBI Taxonomy" id="302481"/>
    <lineage>
        <taxon>Bacteria</taxon>
        <taxon>Bacillati</taxon>
        <taxon>Bacillota</taxon>
        <taxon>Bacilli</taxon>
        <taxon>Bacillales</taxon>
        <taxon>Bacillaceae</taxon>
        <taxon>Halobacillus</taxon>
    </lineage>
</organism>
<dbReference type="PANTHER" id="PTHR43490">
    <property type="entry name" value="(+)-NEOMENTHOL DEHYDROGENASE"/>
    <property type="match status" value="1"/>
</dbReference>
<keyword evidence="6" id="KW-1185">Reference proteome</keyword>
<sequence>MEKNVLVSGGNRGIGFEACRQLAETGFKVWLGSRDEEKGNEAASRLQKEGLDVQQIFLDVAQPDRMDEVRDRILKEDGRIDVLINNAGIFPDKRSSILDIDTVTFEDIQLVNYFGPYFLMSSLMPVMLENNYGRIVNVAAEMGVSQAMDAPMAGAYKASKYSLNALTRLFAGAARRKNVKVNSVSPGWVKTELGGEKAERKPEEAMEGILWLSQLEEDGPTGKFFRDRDELEF</sequence>
<dbReference type="InterPro" id="IPR002347">
    <property type="entry name" value="SDR_fam"/>
</dbReference>
<proteinExistence type="inferred from homology"/>
<protein>
    <submittedName>
        <fullName evidence="5">SDR family NAD(P)-dependent oxidoreductase</fullName>
    </submittedName>
</protein>
<evidence type="ECO:0000313" key="5">
    <source>
        <dbReference type="EMBL" id="MBN8236981.1"/>
    </source>
</evidence>
<dbReference type="PANTHER" id="PTHR43490:SF99">
    <property type="entry name" value="SHORT-CHAIN DEHYDROGENASE_REDUCTASE"/>
    <property type="match status" value="1"/>
</dbReference>
<dbReference type="RefSeq" id="WP_206935615.1">
    <property type="nucleotide sequence ID" value="NZ_JAEKJY010000005.1"/>
</dbReference>
<comment type="similarity">
    <text evidence="1 4">Belongs to the short-chain dehydrogenases/reductases (SDR) family.</text>
</comment>
<dbReference type="EMBL" id="JAEKJY010000005">
    <property type="protein sequence ID" value="MBN8236981.1"/>
    <property type="molecule type" value="Genomic_DNA"/>
</dbReference>
<dbReference type="Pfam" id="PF00106">
    <property type="entry name" value="adh_short"/>
    <property type="match status" value="1"/>
</dbReference>
<gene>
    <name evidence="5" type="ORF">JF544_17105</name>
</gene>
<dbReference type="Proteomes" id="UP000663970">
    <property type="component" value="Unassembled WGS sequence"/>
</dbReference>